<dbReference type="GO" id="GO:0004674">
    <property type="term" value="F:protein serine/threonine kinase activity"/>
    <property type="evidence" value="ECO:0007669"/>
    <property type="project" value="UniProtKB-KW"/>
</dbReference>
<proteinExistence type="predicted"/>
<gene>
    <name evidence="19" type="ORF">ONE63_008868</name>
</gene>
<dbReference type="SMART" id="SM00220">
    <property type="entry name" value="S_TKc"/>
    <property type="match status" value="1"/>
</dbReference>
<dbReference type="InterPro" id="IPR008271">
    <property type="entry name" value="Ser/Thr_kinase_AS"/>
</dbReference>
<evidence type="ECO:0000256" key="1">
    <source>
        <dbReference type="ARBA" id="ARBA00004496"/>
    </source>
</evidence>
<dbReference type="EMBL" id="JAPTSV010000007">
    <property type="protein sequence ID" value="KAJ1525650.1"/>
    <property type="molecule type" value="Genomic_DNA"/>
</dbReference>
<evidence type="ECO:0000256" key="11">
    <source>
        <dbReference type="ARBA" id="ARBA00041268"/>
    </source>
</evidence>
<dbReference type="Proteomes" id="UP001075354">
    <property type="component" value="Chromosome 7"/>
</dbReference>
<dbReference type="EC" id="2.7.12.1" evidence="2"/>
<feature type="region of interest" description="Disordered" evidence="17">
    <location>
        <begin position="243"/>
        <end position="288"/>
    </location>
</feature>
<keyword evidence="20" id="KW-1185">Reference proteome</keyword>
<comment type="catalytic activity">
    <reaction evidence="14">
        <text>L-threonyl-[protein] + ATP = O-phospho-L-threonyl-[protein] + ADP + H(+)</text>
        <dbReference type="Rhea" id="RHEA:46608"/>
        <dbReference type="Rhea" id="RHEA-COMP:11060"/>
        <dbReference type="Rhea" id="RHEA-COMP:11605"/>
        <dbReference type="ChEBI" id="CHEBI:15378"/>
        <dbReference type="ChEBI" id="CHEBI:30013"/>
        <dbReference type="ChEBI" id="CHEBI:30616"/>
        <dbReference type="ChEBI" id="CHEBI:61977"/>
        <dbReference type="ChEBI" id="CHEBI:456216"/>
        <dbReference type="EC" id="2.7.12.1"/>
    </reaction>
</comment>
<evidence type="ECO:0000256" key="17">
    <source>
        <dbReference type="SAM" id="MobiDB-lite"/>
    </source>
</evidence>
<dbReference type="AlphaFoldDB" id="A0AAV7XJD1"/>
<dbReference type="SUPFAM" id="SSF56112">
    <property type="entry name" value="Protein kinase-like (PK-like)"/>
    <property type="match status" value="1"/>
</dbReference>
<evidence type="ECO:0000256" key="7">
    <source>
        <dbReference type="ARBA" id="ARBA00022777"/>
    </source>
</evidence>
<evidence type="ECO:0000256" key="14">
    <source>
        <dbReference type="ARBA" id="ARBA00049308"/>
    </source>
</evidence>
<dbReference type="GO" id="GO:0043066">
    <property type="term" value="P:negative regulation of apoptotic process"/>
    <property type="evidence" value="ECO:0007669"/>
    <property type="project" value="TreeGrafter"/>
</dbReference>
<evidence type="ECO:0000256" key="8">
    <source>
        <dbReference type="ARBA" id="ARBA00022840"/>
    </source>
</evidence>
<feature type="domain" description="Protein kinase" evidence="18">
    <location>
        <begin position="700"/>
        <end position="954"/>
    </location>
</feature>
<evidence type="ECO:0000256" key="9">
    <source>
        <dbReference type="ARBA" id="ARBA00023137"/>
    </source>
</evidence>
<sequence length="1028" mass="114295">MTSNLPHEFRKFMRSSLILRRILSTTSLSLKEIEDAGFFHGEEVEQELLEVGTTQQLEHLSRFLDGRPVLVVLGQSCESRTNFVNALLETTLLPPTGGNWRWARILYGRVGHVALTVGLEFEVVEKLQAHEKPWSTVPEEDLLRPADEDMAVEHLAVVEVQICHPIVRDGTTILVVPNLDYAQPDERASLSHMLQCDSVLPMLVYCMDQPTLSQKDVAELHELKQLLPDSPIFFSMSFLNNGPSSSTNGQPSETTLELTESEQHELELQQGNNSSLTQESKNRKEGRPWRKDSRIYALAQQLESLGFLTSDEACGPIPKTGLRGERFIRKSCLVGGLDELDALNHFVRGVLRSHLVTVAMHLNQVHCAILRRFILCAFDKAREIQITPARMRYALEKEKELYNVLVAMASEKQAEVTVLITITLESMRTELVEEAAQYQFRGASLSAAGESGPEGTPRAVRLAATEIQQLVLSRLSHAVARRLVCSMDCLQDSVVGTLLRTLCSLEKTDKAEVGDIADMADPELFVSQDSKDTAENWDLSSCTESQGLVVSTNQGPQLASDALKQILSAAYSVQLSTSSSSSVMHGFVERLRQLLHSVQLPWSAPPRLDAAWRRRVALEMLDSLSPQRLAKSISSQFRERVRLSHEAFLTALRSLANHYTGHLEKTEEQRVAIRGLHAPRLARLALETTSLADMVRYGMPQLGKEIGRGQYGVVFSCESWGGTGPCAVKSVVPPDDKHWNDLAMEFYYTRTVPEHPRIVKLRGSVVDHSYGGGCSPAVLLVMDRLTRDLYSGLRSGLSWQTRLQIAIDVAEGIRYLHSQGLVHRDVKLKNVLLDCDNRAKLTDLGFCIPEAMMSGSIVGTPVHMAPEMHTGHYDSSVDVYAFGILLWYLCAGNVKLPSAFEQFHNKEQLWTSVRRGIRPERLPNFDRDCWQLMEECWSGEPAARPLLGYVQPQLEIIMGRYCKDGAGNSTGTPAVSDTEVAGTSRVNGNEGLPLPVSFPTPVQTPAMATPVPVTVSPSGNFWHQVREV</sequence>
<name>A0AAV7XJD1_9NEOP</name>
<dbReference type="PROSITE" id="PS00107">
    <property type="entry name" value="PROTEIN_KINASE_ATP"/>
    <property type="match status" value="1"/>
</dbReference>
<protein>
    <recommendedName>
        <fullName evidence="10">Dual serine/threonine and tyrosine protein kinase</fullName>
        <ecNumber evidence="2">2.7.12.1</ecNumber>
    </recommendedName>
    <alternativeName>
        <fullName evidence="12">Dusty protein kinase</fullName>
    </alternativeName>
    <alternativeName>
        <fullName evidence="11">Receptor-interacting serine/threonine-protein kinase 5</fullName>
    </alternativeName>
</protein>
<evidence type="ECO:0000313" key="20">
    <source>
        <dbReference type="Proteomes" id="UP001075354"/>
    </source>
</evidence>
<evidence type="ECO:0000256" key="3">
    <source>
        <dbReference type="ARBA" id="ARBA00022490"/>
    </source>
</evidence>
<evidence type="ECO:0000313" key="19">
    <source>
        <dbReference type="EMBL" id="KAJ1525650.1"/>
    </source>
</evidence>
<dbReference type="InterPro" id="IPR051302">
    <property type="entry name" value="Dual_SerThr-Tyr_Kinase"/>
</dbReference>
<dbReference type="InterPro" id="IPR017441">
    <property type="entry name" value="Protein_kinase_ATP_BS"/>
</dbReference>
<keyword evidence="7" id="KW-0418">Kinase</keyword>
<feature type="binding site" evidence="16">
    <location>
        <position position="729"/>
    </location>
    <ligand>
        <name>ATP</name>
        <dbReference type="ChEBI" id="CHEBI:30616"/>
    </ligand>
</feature>
<dbReference type="GO" id="GO:0005524">
    <property type="term" value="F:ATP binding"/>
    <property type="evidence" value="ECO:0007669"/>
    <property type="project" value="UniProtKB-UniRule"/>
</dbReference>
<dbReference type="GO" id="GO:0005737">
    <property type="term" value="C:cytoplasm"/>
    <property type="evidence" value="ECO:0007669"/>
    <property type="project" value="UniProtKB-SubCell"/>
</dbReference>
<dbReference type="GO" id="GO:0070374">
    <property type="term" value="P:positive regulation of ERK1 and ERK2 cascade"/>
    <property type="evidence" value="ECO:0007669"/>
    <property type="project" value="TreeGrafter"/>
</dbReference>
<keyword evidence="9" id="KW-0829">Tyrosine-protein kinase</keyword>
<dbReference type="PROSITE" id="PS50011">
    <property type="entry name" value="PROTEIN_KINASE_DOM"/>
    <property type="match status" value="1"/>
</dbReference>
<evidence type="ECO:0000256" key="10">
    <source>
        <dbReference type="ARBA" id="ARBA00040421"/>
    </source>
</evidence>
<dbReference type="GO" id="GO:0004712">
    <property type="term" value="F:protein serine/threonine/tyrosine kinase activity"/>
    <property type="evidence" value="ECO:0007669"/>
    <property type="project" value="UniProtKB-EC"/>
</dbReference>
<evidence type="ECO:0000256" key="6">
    <source>
        <dbReference type="ARBA" id="ARBA00022741"/>
    </source>
</evidence>
<keyword evidence="6 16" id="KW-0547">Nucleotide-binding</keyword>
<dbReference type="PROSITE" id="PS00108">
    <property type="entry name" value="PROTEIN_KINASE_ST"/>
    <property type="match status" value="1"/>
</dbReference>
<comment type="subcellular location">
    <subcellularLocation>
        <location evidence="1">Cytoplasm</location>
    </subcellularLocation>
</comment>
<reference evidence="19" key="1">
    <citation type="submission" date="2022-12" db="EMBL/GenBank/DDBJ databases">
        <title>Chromosome-level genome assembly of the bean flower thrips Megalurothrips usitatus.</title>
        <authorList>
            <person name="Ma L."/>
            <person name="Liu Q."/>
            <person name="Li H."/>
            <person name="Cai W."/>
        </authorList>
    </citation>
    <scope>NUCLEOTIDE SEQUENCE</scope>
    <source>
        <strain evidence="19">Cailab_2022a</strain>
    </source>
</reference>
<evidence type="ECO:0000256" key="15">
    <source>
        <dbReference type="ARBA" id="ARBA00051680"/>
    </source>
</evidence>
<evidence type="ECO:0000256" key="13">
    <source>
        <dbReference type="ARBA" id="ARBA00049003"/>
    </source>
</evidence>
<keyword evidence="8 16" id="KW-0067">ATP-binding</keyword>
<dbReference type="GO" id="GO:0004713">
    <property type="term" value="F:protein tyrosine kinase activity"/>
    <property type="evidence" value="ECO:0007669"/>
    <property type="project" value="UniProtKB-KW"/>
</dbReference>
<keyword evidence="3" id="KW-0963">Cytoplasm</keyword>
<dbReference type="InterPro" id="IPR011009">
    <property type="entry name" value="Kinase-like_dom_sf"/>
</dbReference>
<dbReference type="Gene3D" id="1.10.510.10">
    <property type="entry name" value="Transferase(Phosphotransferase) domain 1"/>
    <property type="match status" value="1"/>
</dbReference>
<dbReference type="PANTHER" id="PTHR46392">
    <property type="entry name" value="DUAL SERINE/THREONINE AND TYROSINE PROTEIN KINASE"/>
    <property type="match status" value="1"/>
</dbReference>
<keyword evidence="5" id="KW-0808">Transferase</keyword>
<evidence type="ECO:0000256" key="12">
    <source>
        <dbReference type="ARBA" id="ARBA00042638"/>
    </source>
</evidence>
<comment type="caution">
    <text evidence="19">The sequence shown here is derived from an EMBL/GenBank/DDBJ whole genome shotgun (WGS) entry which is preliminary data.</text>
</comment>
<comment type="catalytic activity">
    <reaction evidence="13">
        <text>L-seryl-[protein] + ATP = O-phospho-L-seryl-[protein] + ADP + H(+)</text>
        <dbReference type="Rhea" id="RHEA:17989"/>
        <dbReference type="Rhea" id="RHEA-COMP:9863"/>
        <dbReference type="Rhea" id="RHEA-COMP:11604"/>
        <dbReference type="ChEBI" id="CHEBI:15378"/>
        <dbReference type="ChEBI" id="CHEBI:29999"/>
        <dbReference type="ChEBI" id="CHEBI:30616"/>
        <dbReference type="ChEBI" id="CHEBI:83421"/>
        <dbReference type="ChEBI" id="CHEBI:456216"/>
        <dbReference type="EC" id="2.7.12.1"/>
    </reaction>
</comment>
<organism evidence="19 20">
    <name type="scientific">Megalurothrips usitatus</name>
    <name type="common">bean blossom thrips</name>
    <dbReference type="NCBI Taxonomy" id="439358"/>
    <lineage>
        <taxon>Eukaryota</taxon>
        <taxon>Metazoa</taxon>
        <taxon>Ecdysozoa</taxon>
        <taxon>Arthropoda</taxon>
        <taxon>Hexapoda</taxon>
        <taxon>Insecta</taxon>
        <taxon>Pterygota</taxon>
        <taxon>Neoptera</taxon>
        <taxon>Paraneoptera</taxon>
        <taxon>Thysanoptera</taxon>
        <taxon>Terebrantia</taxon>
        <taxon>Thripoidea</taxon>
        <taxon>Thripidae</taxon>
        <taxon>Megalurothrips</taxon>
    </lineage>
</organism>
<dbReference type="Pfam" id="PF00069">
    <property type="entry name" value="Pkinase"/>
    <property type="match status" value="1"/>
</dbReference>
<dbReference type="InterPro" id="IPR000719">
    <property type="entry name" value="Prot_kinase_dom"/>
</dbReference>
<keyword evidence="4" id="KW-0723">Serine/threonine-protein kinase</keyword>
<dbReference type="GO" id="GO:0044344">
    <property type="term" value="P:cellular response to fibroblast growth factor stimulus"/>
    <property type="evidence" value="ECO:0007669"/>
    <property type="project" value="TreeGrafter"/>
</dbReference>
<dbReference type="CDD" id="cd13975">
    <property type="entry name" value="PKc_Dusty"/>
    <property type="match status" value="1"/>
</dbReference>
<evidence type="ECO:0000256" key="16">
    <source>
        <dbReference type="PROSITE-ProRule" id="PRU10141"/>
    </source>
</evidence>
<feature type="region of interest" description="Disordered" evidence="17">
    <location>
        <begin position="969"/>
        <end position="995"/>
    </location>
</feature>
<dbReference type="PANTHER" id="PTHR46392:SF1">
    <property type="entry name" value="DUAL SERINE_THREONINE AND TYROSINE PROTEIN KINASE"/>
    <property type="match status" value="1"/>
</dbReference>
<evidence type="ECO:0000259" key="18">
    <source>
        <dbReference type="PROSITE" id="PS50011"/>
    </source>
</evidence>
<evidence type="ECO:0000256" key="5">
    <source>
        <dbReference type="ARBA" id="ARBA00022679"/>
    </source>
</evidence>
<dbReference type="GO" id="GO:0045743">
    <property type="term" value="P:positive regulation of fibroblast growth factor receptor signaling pathway"/>
    <property type="evidence" value="ECO:0007669"/>
    <property type="project" value="TreeGrafter"/>
</dbReference>
<evidence type="ECO:0000256" key="2">
    <source>
        <dbReference type="ARBA" id="ARBA00013203"/>
    </source>
</evidence>
<accession>A0AAV7XJD1</accession>
<comment type="catalytic activity">
    <reaction evidence="15">
        <text>L-tyrosyl-[protein] + ATP = O-phospho-L-tyrosyl-[protein] + ADP + H(+)</text>
        <dbReference type="Rhea" id="RHEA:10596"/>
        <dbReference type="Rhea" id="RHEA-COMP:10136"/>
        <dbReference type="Rhea" id="RHEA-COMP:20101"/>
        <dbReference type="ChEBI" id="CHEBI:15378"/>
        <dbReference type="ChEBI" id="CHEBI:30616"/>
        <dbReference type="ChEBI" id="CHEBI:46858"/>
        <dbReference type="ChEBI" id="CHEBI:61978"/>
        <dbReference type="ChEBI" id="CHEBI:456216"/>
        <dbReference type="EC" id="2.7.12.1"/>
    </reaction>
</comment>
<evidence type="ECO:0000256" key="4">
    <source>
        <dbReference type="ARBA" id="ARBA00022527"/>
    </source>
</evidence>